<sequence length="86" mass="10107">MSHAWVGHLLLQEGQRRSYSLRGPKENSIVESFFLRLKAEHQELLLKQSAFEALDALLAERIRTYHEHRQIQSCGTNRPKKRLKKP</sequence>
<accession>A0A947G9L2</accession>
<feature type="region of interest" description="Disordered" evidence="1">
    <location>
        <begin position="67"/>
        <end position="86"/>
    </location>
</feature>
<evidence type="ECO:0000313" key="2">
    <source>
        <dbReference type="EMBL" id="MBT9282546.1"/>
    </source>
</evidence>
<gene>
    <name evidence="2" type="ORF">KM312_07820</name>
</gene>
<dbReference type="Proteomes" id="UP000748108">
    <property type="component" value="Unassembled WGS sequence"/>
</dbReference>
<dbReference type="AlphaFoldDB" id="A0A947G9L2"/>
<evidence type="ECO:0008006" key="4">
    <source>
        <dbReference type="Google" id="ProtNLM"/>
    </source>
</evidence>
<evidence type="ECO:0000256" key="1">
    <source>
        <dbReference type="SAM" id="MobiDB-lite"/>
    </source>
</evidence>
<protein>
    <recommendedName>
        <fullName evidence="4">Integrase catalytic domain-containing protein</fullName>
    </recommendedName>
</protein>
<evidence type="ECO:0000313" key="3">
    <source>
        <dbReference type="Proteomes" id="UP000748108"/>
    </source>
</evidence>
<organism evidence="2 3">
    <name type="scientific">Hydrogenibacillus schlegelii</name>
    <name type="common">Bacillus schlegelii</name>
    <dbReference type="NCBI Taxonomy" id="1484"/>
    <lineage>
        <taxon>Bacteria</taxon>
        <taxon>Bacillati</taxon>
        <taxon>Bacillota</taxon>
        <taxon>Bacilli</taxon>
        <taxon>Bacillales</taxon>
        <taxon>Bacillales Family X. Incertae Sedis</taxon>
        <taxon>Hydrogenibacillus</taxon>
    </lineage>
</organism>
<comment type="caution">
    <text evidence="2">The sequence shown here is derived from an EMBL/GenBank/DDBJ whole genome shotgun (WGS) entry which is preliminary data.</text>
</comment>
<proteinExistence type="predicted"/>
<dbReference type="EMBL" id="JAHHQF010000061">
    <property type="protein sequence ID" value="MBT9282546.1"/>
    <property type="molecule type" value="Genomic_DNA"/>
</dbReference>
<reference evidence="2" key="1">
    <citation type="journal article" date="2021" name="Microbiology">
        <title>Metagenomic Analysis of the Microbial Community in the Underground Coal Fire Area (Kemerovo Region, Russia) Revealed Predominance of Thermophilic Members of the Phyla Deinococcus-thermus, Aquificae, and Firmicutes.</title>
        <authorList>
            <person name="Kadnikov V."/>
            <person name="Mardanov A.V."/>
            <person name="Beletsky A.V."/>
            <person name="Karnachuk O.V."/>
            <person name="Ravin N.V."/>
        </authorList>
    </citation>
    <scope>NUCLEOTIDE SEQUENCE</scope>
    <source>
        <strain evidence="2">RBS10-49</strain>
    </source>
</reference>
<name>A0A947G9L2_HYDSH</name>